<dbReference type="InterPro" id="IPR036388">
    <property type="entry name" value="WH-like_DNA-bd_sf"/>
</dbReference>
<dbReference type="RefSeq" id="WP_242825684.1">
    <property type="nucleotide sequence ID" value="NC_022592.1"/>
</dbReference>
<dbReference type="InterPro" id="IPR002577">
    <property type="entry name" value="HTH_HxlR"/>
</dbReference>
<dbReference type="PROSITE" id="PS51118">
    <property type="entry name" value="HTH_HXLR"/>
    <property type="match status" value="1"/>
</dbReference>
<gene>
    <name evidence="2" type="ORF">CAETHG_04305</name>
</gene>
<name>A0ABY4TR60_9CLOT</name>
<organism evidence="2 3">
    <name type="scientific">Clostridium autoethanogenum DSM 10061</name>
    <dbReference type="NCBI Taxonomy" id="1341692"/>
    <lineage>
        <taxon>Bacteria</taxon>
        <taxon>Bacillati</taxon>
        <taxon>Bacillota</taxon>
        <taxon>Clostridia</taxon>
        <taxon>Eubacteriales</taxon>
        <taxon>Clostridiaceae</taxon>
        <taxon>Clostridium</taxon>
    </lineage>
</organism>
<protein>
    <submittedName>
        <fullName evidence="2">Winged helix-turn-helix transcriptional regulator</fullName>
    </submittedName>
</protein>
<reference evidence="3" key="1">
    <citation type="journal article" date="2014" name="Biotechnol. Biofuels">
        <title>Comparison of single-molecule sequencing and hybrid approaches for finishing the genome of Clostridium autoethanogenum and analysis of CRISPR systems in industrial relevant Clostridia.</title>
        <authorList>
            <person name="Brown S.D."/>
            <person name="Nagaraju S."/>
            <person name="Utturkar S."/>
            <person name="De Tissera S."/>
            <person name="Segovia S."/>
            <person name="Mitchell W."/>
            <person name="Land M.L."/>
            <person name="Dassanayake A."/>
            <person name="Kopke M."/>
        </authorList>
    </citation>
    <scope>NUCLEOTIDE SEQUENCE [LARGE SCALE GENOMIC DNA]</scope>
    <source>
        <strain evidence="3">DSM 10061</strain>
    </source>
</reference>
<dbReference type="Proteomes" id="UP000017590">
    <property type="component" value="Chromosome"/>
</dbReference>
<dbReference type="EMBL" id="CP006763">
    <property type="protein sequence ID" value="URS74479.1"/>
    <property type="molecule type" value="Genomic_DNA"/>
</dbReference>
<accession>A0ABY4TR60</accession>
<evidence type="ECO:0000313" key="2">
    <source>
        <dbReference type="EMBL" id="URS74479.1"/>
    </source>
</evidence>
<sequence>MVPPKTEYSLTELGKTFVSIVKSLCKWGEDYFKCNYSIIIKRNIL</sequence>
<feature type="domain" description="HTH hxlR-type" evidence="1">
    <location>
        <begin position="1"/>
        <end position="36"/>
    </location>
</feature>
<evidence type="ECO:0000313" key="3">
    <source>
        <dbReference type="Proteomes" id="UP000017590"/>
    </source>
</evidence>
<evidence type="ECO:0000259" key="1">
    <source>
        <dbReference type="PROSITE" id="PS51118"/>
    </source>
</evidence>
<dbReference type="SUPFAM" id="SSF46785">
    <property type="entry name" value="Winged helix' DNA-binding domain"/>
    <property type="match status" value="1"/>
</dbReference>
<proteinExistence type="predicted"/>
<dbReference type="Gene3D" id="1.10.10.10">
    <property type="entry name" value="Winged helix-like DNA-binding domain superfamily/Winged helix DNA-binding domain"/>
    <property type="match status" value="1"/>
</dbReference>
<dbReference type="InterPro" id="IPR036390">
    <property type="entry name" value="WH_DNA-bd_sf"/>
</dbReference>
<keyword evidence="3" id="KW-1185">Reference proteome</keyword>
<dbReference type="Pfam" id="PF01638">
    <property type="entry name" value="HxlR"/>
    <property type="match status" value="1"/>
</dbReference>